<reference evidence="2" key="1">
    <citation type="journal article" date="2008" name="Nat. Genet.">
        <title>The Pristionchus pacificus genome provides a unique perspective on nematode lifestyle and parasitism.</title>
        <authorList>
            <person name="Dieterich C."/>
            <person name="Clifton S.W."/>
            <person name="Schuster L.N."/>
            <person name="Chinwalla A."/>
            <person name="Delehaunty K."/>
            <person name="Dinkelacker I."/>
            <person name="Fulton L."/>
            <person name="Fulton R."/>
            <person name="Godfrey J."/>
            <person name="Minx P."/>
            <person name="Mitreva M."/>
            <person name="Roeseler W."/>
            <person name="Tian H."/>
            <person name="Witte H."/>
            <person name="Yang S.P."/>
            <person name="Wilson R.K."/>
            <person name="Sommer R.J."/>
        </authorList>
    </citation>
    <scope>NUCLEOTIDE SEQUENCE [LARGE SCALE GENOMIC DNA]</scope>
    <source>
        <strain evidence="2">PS312</strain>
    </source>
</reference>
<proteinExistence type="predicted"/>
<organism evidence="1 2">
    <name type="scientific">Pristionchus pacificus</name>
    <name type="common">Parasitic nematode worm</name>
    <dbReference type="NCBI Taxonomy" id="54126"/>
    <lineage>
        <taxon>Eukaryota</taxon>
        <taxon>Metazoa</taxon>
        <taxon>Ecdysozoa</taxon>
        <taxon>Nematoda</taxon>
        <taxon>Chromadorea</taxon>
        <taxon>Rhabditida</taxon>
        <taxon>Rhabditina</taxon>
        <taxon>Diplogasteromorpha</taxon>
        <taxon>Diplogasteroidea</taxon>
        <taxon>Neodiplogasteridae</taxon>
        <taxon>Pristionchus</taxon>
    </lineage>
</organism>
<dbReference type="EnsemblMetazoa" id="PPA30000.1">
    <property type="protein sequence ID" value="PPA30000.1"/>
    <property type="gene ID" value="WBGene00202868"/>
</dbReference>
<name>A0A2A6CC12_PRIPA</name>
<reference evidence="1" key="2">
    <citation type="submission" date="2022-06" db="UniProtKB">
        <authorList>
            <consortium name="EnsemblMetazoa"/>
        </authorList>
    </citation>
    <scope>IDENTIFICATION</scope>
    <source>
        <strain evidence="1">PS312</strain>
    </source>
</reference>
<sequence length="317" mass="35742">MMSLRGLLQHQHWRTLAVTILRSQLGTNFGSVVDHVAGLGVGLCSTALYSVHKMTNMENSFRTIIAWQMSADILKLLLTTGFCAIPDYWAPAEDVIISKIIAACCETLYFFACDLHTLFAIQRFILVVAHSALHKWRLLTPVAILFCFFTGMVKAFYLMLLDPNLYLRYDRRIMQWMFTDTAWTGFYKKSRTRARLTCTLTSSSSYNLSQSIPTSLVVVFYFWIYPLMEDENWMFATSTLMWTAATACDGFVIVIFHTRVKFVGWTAVVGSYGSTNTQPSASSPSAVANKQFWTASQEIPIRTSAINPAITGSARRS</sequence>
<dbReference type="Proteomes" id="UP000005239">
    <property type="component" value="Unassembled WGS sequence"/>
</dbReference>
<evidence type="ECO:0000313" key="2">
    <source>
        <dbReference type="Proteomes" id="UP000005239"/>
    </source>
</evidence>
<protein>
    <submittedName>
        <fullName evidence="1">G protein-coupled receptor</fullName>
    </submittedName>
</protein>
<dbReference type="Pfam" id="PF10328">
    <property type="entry name" value="7TM_GPCR_Srx"/>
    <property type="match status" value="2"/>
</dbReference>
<gene>
    <name evidence="1" type="primary">WBGene00202868</name>
</gene>
<dbReference type="PANTHER" id="PTHR23017">
    <property type="entry name" value="SERPENTINE RECEPTOR, CLASS X"/>
    <property type="match status" value="1"/>
</dbReference>
<dbReference type="InterPro" id="IPR019430">
    <property type="entry name" value="7TM_GPCR_serpentine_rcpt_Srx"/>
</dbReference>
<accession>A0A8R1UJU0</accession>
<keyword evidence="2" id="KW-1185">Reference proteome</keyword>
<evidence type="ECO:0000313" key="1">
    <source>
        <dbReference type="EnsemblMetazoa" id="PPA30000.1"/>
    </source>
</evidence>
<dbReference type="AlphaFoldDB" id="A0A2A6CC12"/>
<accession>A0A2A6CC12</accession>
<dbReference type="PANTHER" id="PTHR23017:SF3">
    <property type="entry name" value="G-PROTEIN COUPLED RECEPTORS FAMILY 1 PROFILE DOMAIN-CONTAINING PROTEIN"/>
    <property type="match status" value="1"/>
</dbReference>